<dbReference type="Proteomes" id="UP000176791">
    <property type="component" value="Unassembled WGS sequence"/>
</dbReference>
<reference evidence="1 2" key="1">
    <citation type="journal article" date="2016" name="Nat. Commun.">
        <title>Thousands of microbial genomes shed light on interconnected biogeochemical processes in an aquifer system.</title>
        <authorList>
            <person name="Anantharaman K."/>
            <person name="Brown C.T."/>
            <person name="Hug L.A."/>
            <person name="Sharon I."/>
            <person name="Castelle C.J."/>
            <person name="Probst A.J."/>
            <person name="Thomas B.C."/>
            <person name="Singh A."/>
            <person name="Wilkins M.J."/>
            <person name="Karaoz U."/>
            <person name="Brodie E.L."/>
            <person name="Williams K.H."/>
            <person name="Hubbard S.S."/>
            <person name="Banfield J.F."/>
        </authorList>
    </citation>
    <scope>NUCLEOTIDE SEQUENCE [LARGE SCALE GENOMIC DNA]</scope>
</reference>
<accession>A0A1F5DKK7</accession>
<name>A0A1F5DKK7_9BACT</name>
<dbReference type="EMBL" id="MEZN01000041">
    <property type="protein sequence ID" value="OGD55536.1"/>
    <property type="molecule type" value="Genomic_DNA"/>
</dbReference>
<protein>
    <submittedName>
        <fullName evidence="1">Uncharacterized protein</fullName>
    </submittedName>
</protein>
<organism evidence="1 2">
    <name type="scientific">Candidatus Beckwithbacteria bacterium RIFCSPHIGHO2_12_FULL_47_17</name>
    <dbReference type="NCBI Taxonomy" id="1797460"/>
    <lineage>
        <taxon>Bacteria</taxon>
        <taxon>Candidatus Beckwithiibacteriota</taxon>
    </lineage>
</organism>
<proteinExistence type="predicted"/>
<dbReference type="AlphaFoldDB" id="A0A1F5DKK7"/>
<gene>
    <name evidence="1" type="ORF">A3E73_01315</name>
</gene>
<evidence type="ECO:0000313" key="2">
    <source>
        <dbReference type="Proteomes" id="UP000176791"/>
    </source>
</evidence>
<evidence type="ECO:0000313" key="1">
    <source>
        <dbReference type="EMBL" id="OGD55536.1"/>
    </source>
</evidence>
<sequence length="112" mass="12662">MPPKCENCLIPKELRCQPVKKTLGQCLKVVNQHVEPDISMPALKTLVGDNTKSIQQFTNANDDLPPSISEMLVQYDDFKFKVQSFVALENSRHQTVGFLVQFKNGGEIIFRP</sequence>
<comment type="caution">
    <text evidence="1">The sequence shown here is derived from an EMBL/GenBank/DDBJ whole genome shotgun (WGS) entry which is preliminary data.</text>
</comment>